<dbReference type="PROSITE" id="PS00028">
    <property type="entry name" value="ZINC_FINGER_C2H2_1"/>
    <property type="match status" value="1"/>
</dbReference>
<keyword evidence="1" id="KW-0479">Metal-binding</keyword>
<dbReference type="SMART" id="SM00355">
    <property type="entry name" value="ZnF_C2H2"/>
    <property type="match status" value="2"/>
</dbReference>
<keyword evidence="5" id="KW-1185">Reference proteome</keyword>
<dbReference type="Proteomes" id="UP001054945">
    <property type="component" value="Unassembled WGS sequence"/>
</dbReference>
<reference evidence="4 5" key="1">
    <citation type="submission" date="2021-06" db="EMBL/GenBank/DDBJ databases">
        <title>Caerostris extrusa draft genome.</title>
        <authorList>
            <person name="Kono N."/>
            <person name="Arakawa K."/>
        </authorList>
    </citation>
    <scope>NUCLEOTIDE SEQUENCE [LARGE SCALE GENOMIC DNA]</scope>
</reference>
<name>A0AAV4R609_CAEEX</name>
<evidence type="ECO:0000313" key="5">
    <source>
        <dbReference type="Proteomes" id="UP001054945"/>
    </source>
</evidence>
<dbReference type="GO" id="GO:0008270">
    <property type="term" value="F:zinc ion binding"/>
    <property type="evidence" value="ECO:0007669"/>
    <property type="project" value="UniProtKB-KW"/>
</dbReference>
<dbReference type="Gene3D" id="3.30.160.60">
    <property type="entry name" value="Classic Zinc Finger"/>
    <property type="match status" value="1"/>
</dbReference>
<dbReference type="EMBL" id="BPLR01007328">
    <property type="protein sequence ID" value="GIY16071.1"/>
    <property type="molecule type" value="Genomic_DNA"/>
</dbReference>
<sequence>MSTFRVVSRIIPTCAQAQNIRNLMVAQDIDTPARTEWSCTGDRKTGNYVVTQTTFCKEKFHPPNTDLDKVLAAECEAIPGLVNLKKSKLHLTKECKDAKNEESQPEPIIKVTPYVLNDGSCEEPLSEEKPDKKSEAAKVRKPKPARTRKKEPKKTSKSKSKKTPKQKIWKCCGKEFTDPLLYCYHQECHPSNCFECDVCFKEFSGKRALKNHKKTH</sequence>
<comment type="caution">
    <text evidence="4">The sequence shown here is derived from an EMBL/GenBank/DDBJ whole genome shotgun (WGS) entry which is preliminary data.</text>
</comment>
<gene>
    <name evidence="4" type="primary">ZBTB47_1</name>
    <name evidence="4" type="ORF">CEXT_464481</name>
</gene>
<proteinExistence type="predicted"/>
<protein>
    <submittedName>
        <fullName evidence="4">Zinc finger and BTB domain-containing protein 47</fullName>
    </submittedName>
</protein>
<keyword evidence="1" id="KW-0862">Zinc</keyword>
<organism evidence="4 5">
    <name type="scientific">Caerostris extrusa</name>
    <name type="common">Bark spider</name>
    <name type="synonym">Caerostris bankana</name>
    <dbReference type="NCBI Taxonomy" id="172846"/>
    <lineage>
        <taxon>Eukaryota</taxon>
        <taxon>Metazoa</taxon>
        <taxon>Ecdysozoa</taxon>
        <taxon>Arthropoda</taxon>
        <taxon>Chelicerata</taxon>
        <taxon>Arachnida</taxon>
        <taxon>Araneae</taxon>
        <taxon>Araneomorphae</taxon>
        <taxon>Entelegynae</taxon>
        <taxon>Araneoidea</taxon>
        <taxon>Araneidae</taxon>
        <taxon>Caerostris</taxon>
    </lineage>
</organism>
<feature type="domain" description="C2H2-type" evidence="3">
    <location>
        <begin position="194"/>
        <end position="216"/>
    </location>
</feature>
<evidence type="ECO:0000256" key="2">
    <source>
        <dbReference type="SAM" id="MobiDB-lite"/>
    </source>
</evidence>
<feature type="compositionally biased region" description="Basic and acidic residues" evidence="2">
    <location>
        <begin position="126"/>
        <end position="138"/>
    </location>
</feature>
<accession>A0AAV4R609</accession>
<keyword evidence="1" id="KW-0863">Zinc-finger</keyword>
<evidence type="ECO:0000313" key="4">
    <source>
        <dbReference type="EMBL" id="GIY16071.1"/>
    </source>
</evidence>
<dbReference type="InterPro" id="IPR036236">
    <property type="entry name" value="Znf_C2H2_sf"/>
</dbReference>
<evidence type="ECO:0000259" key="3">
    <source>
        <dbReference type="PROSITE" id="PS50157"/>
    </source>
</evidence>
<feature type="compositionally biased region" description="Basic residues" evidence="2">
    <location>
        <begin position="139"/>
        <end position="162"/>
    </location>
</feature>
<feature type="region of interest" description="Disordered" evidence="2">
    <location>
        <begin position="121"/>
        <end position="162"/>
    </location>
</feature>
<dbReference type="SUPFAM" id="SSF57667">
    <property type="entry name" value="beta-beta-alpha zinc fingers"/>
    <property type="match status" value="1"/>
</dbReference>
<evidence type="ECO:0000256" key="1">
    <source>
        <dbReference type="PROSITE-ProRule" id="PRU00042"/>
    </source>
</evidence>
<dbReference type="InterPro" id="IPR013087">
    <property type="entry name" value="Znf_C2H2_type"/>
</dbReference>
<dbReference type="AlphaFoldDB" id="A0AAV4R609"/>
<dbReference type="PROSITE" id="PS50157">
    <property type="entry name" value="ZINC_FINGER_C2H2_2"/>
    <property type="match status" value="1"/>
</dbReference>